<evidence type="ECO:0000256" key="2">
    <source>
        <dbReference type="RuleBase" id="RU004429"/>
    </source>
</evidence>
<evidence type="ECO:0000256" key="1">
    <source>
        <dbReference type="ARBA" id="ARBA00005698"/>
    </source>
</evidence>
<feature type="transmembrane region" description="Helical" evidence="2">
    <location>
        <begin position="31"/>
        <end position="49"/>
    </location>
</feature>
<dbReference type="GO" id="GO:0048038">
    <property type="term" value="F:quinone binding"/>
    <property type="evidence" value="ECO:0007669"/>
    <property type="project" value="UniProtKB-UniRule"/>
</dbReference>
<dbReference type="InterPro" id="IPR001457">
    <property type="entry name" value="NADH_UbQ/plastoQ_OxRdtase_su6"/>
</dbReference>
<keyword evidence="2" id="KW-0874">Quinone</keyword>
<evidence type="ECO:0000313" key="3">
    <source>
        <dbReference type="EMBL" id="SHE49709.1"/>
    </source>
</evidence>
<gene>
    <name evidence="3" type="ORF">SAMN02745131_00465</name>
</gene>
<dbReference type="InterPro" id="IPR042106">
    <property type="entry name" value="Nuo/plastoQ_OxRdtase_6_NuoJ"/>
</dbReference>
<dbReference type="Gene3D" id="1.20.120.1200">
    <property type="entry name" value="NADH-ubiquinone/plastoquinone oxidoreductase chain 6, subunit NuoJ"/>
    <property type="match status" value="1"/>
</dbReference>
<keyword evidence="2" id="KW-0812">Transmembrane</keyword>
<keyword evidence="2" id="KW-1003">Cell membrane</keyword>
<evidence type="ECO:0000313" key="4">
    <source>
        <dbReference type="Proteomes" id="UP000184048"/>
    </source>
</evidence>
<dbReference type="GO" id="GO:0005886">
    <property type="term" value="C:plasma membrane"/>
    <property type="evidence" value="ECO:0007669"/>
    <property type="project" value="UniProtKB-SubCell"/>
</dbReference>
<feature type="transmembrane region" description="Helical" evidence="2">
    <location>
        <begin position="142"/>
        <end position="165"/>
    </location>
</feature>
<keyword evidence="2" id="KW-0472">Membrane</keyword>
<dbReference type="EC" id="7.1.1.-" evidence="2"/>
<dbReference type="PANTHER" id="PTHR33269:SF17">
    <property type="entry name" value="NADH-UBIQUINONE OXIDOREDUCTASE CHAIN 6"/>
    <property type="match status" value="1"/>
</dbReference>
<dbReference type="OrthoDB" id="1078059at2"/>
<accession>A0A1M4TZ21</accession>
<dbReference type="EMBL" id="FQUU01000002">
    <property type="protein sequence ID" value="SHE49709.1"/>
    <property type="molecule type" value="Genomic_DNA"/>
</dbReference>
<keyword evidence="2" id="KW-0520">NAD</keyword>
<name>A0A1M4TZ21_9BACT</name>
<dbReference type="RefSeq" id="WP_072833642.1">
    <property type="nucleotide sequence ID" value="NZ_FQUU01000002.1"/>
</dbReference>
<dbReference type="Pfam" id="PF00499">
    <property type="entry name" value="Oxidored_q3"/>
    <property type="match status" value="1"/>
</dbReference>
<comment type="similarity">
    <text evidence="1 2">Belongs to the complex I subunit 6 family.</text>
</comment>
<dbReference type="AlphaFoldDB" id="A0A1M4TZ21"/>
<comment type="subcellular location">
    <subcellularLocation>
        <location evidence="2">Cell membrane</location>
        <topology evidence="2">Multi-pass membrane protein</topology>
    </subcellularLocation>
</comment>
<organism evidence="3 4">
    <name type="scientific">Flavisolibacter ginsengisoli DSM 18119</name>
    <dbReference type="NCBI Taxonomy" id="1121884"/>
    <lineage>
        <taxon>Bacteria</taxon>
        <taxon>Pseudomonadati</taxon>
        <taxon>Bacteroidota</taxon>
        <taxon>Chitinophagia</taxon>
        <taxon>Chitinophagales</taxon>
        <taxon>Chitinophagaceae</taxon>
        <taxon>Flavisolibacter</taxon>
    </lineage>
</organism>
<reference evidence="3 4" key="1">
    <citation type="submission" date="2016-11" db="EMBL/GenBank/DDBJ databases">
        <authorList>
            <person name="Jaros S."/>
            <person name="Januszkiewicz K."/>
            <person name="Wedrychowicz H."/>
        </authorList>
    </citation>
    <scope>NUCLEOTIDE SEQUENCE [LARGE SCALE GENOMIC DNA]</scope>
    <source>
        <strain evidence="3 4">DSM 18119</strain>
    </source>
</reference>
<dbReference type="Proteomes" id="UP000184048">
    <property type="component" value="Unassembled WGS sequence"/>
</dbReference>
<sequence>MNASAIIFYAISAFLLGSGLLAVTSRKIFRSAIWLLFTLVGVAALYFWMDVNFIGAIQIIVYVGGIVVLIIFSIFLTQQSGKEMPRPMMKRTVFSILAALFGLGFSYNLISNYGFTANATTPFNVSVSEIGTQMLSTTSHGFVLPFEVVSMLLLAAMVGCIVIAMKTPEQKQSAIRPVPVQPEMPVNIEELIITTITKKETPEEV</sequence>
<keyword evidence="4" id="KW-1185">Reference proteome</keyword>
<protein>
    <recommendedName>
        <fullName evidence="2">NADH-quinone oxidoreductase subunit J</fullName>
        <ecNumber evidence="2">7.1.1.-</ecNumber>
    </recommendedName>
</protein>
<dbReference type="STRING" id="1121884.SAMN02745131_00465"/>
<feature type="transmembrane region" description="Helical" evidence="2">
    <location>
        <begin position="55"/>
        <end position="76"/>
    </location>
</feature>
<feature type="transmembrane region" description="Helical" evidence="2">
    <location>
        <begin position="6"/>
        <end position="24"/>
    </location>
</feature>
<feature type="transmembrane region" description="Helical" evidence="2">
    <location>
        <begin position="88"/>
        <end position="110"/>
    </location>
</feature>
<comment type="function">
    <text evidence="2">NDH-1 shuttles electrons from NADH, via FMN and iron-sulfur (Fe-S) centers, to quinones in the respiratory chain. Couples the redox reaction to proton translocation (for every two electrons transferred, four hydrogen ions are translocated across the cytoplasmic membrane), and thus conserves the redox energy in a proton gradient.</text>
</comment>
<comment type="catalytic activity">
    <reaction evidence="2">
        <text>a quinone + NADH + 5 H(+)(in) = a quinol + NAD(+) + 4 H(+)(out)</text>
        <dbReference type="Rhea" id="RHEA:57888"/>
        <dbReference type="ChEBI" id="CHEBI:15378"/>
        <dbReference type="ChEBI" id="CHEBI:24646"/>
        <dbReference type="ChEBI" id="CHEBI:57540"/>
        <dbReference type="ChEBI" id="CHEBI:57945"/>
        <dbReference type="ChEBI" id="CHEBI:132124"/>
    </reaction>
</comment>
<dbReference type="PANTHER" id="PTHR33269">
    <property type="entry name" value="NADH-UBIQUINONE OXIDOREDUCTASE CHAIN 6"/>
    <property type="match status" value="1"/>
</dbReference>
<keyword evidence="2" id="KW-1133">Transmembrane helix</keyword>
<dbReference type="GO" id="GO:0008137">
    <property type="term" value="F:NADH dehydrogenase (ubiquinone) activity"/>
    <property type="evidence" value="ECO:0007669"/>
    <property type="project" value="UniProtKB-UniRule"/>
</dbReference>
<proteinExistence type="inferred from homology"/>